<reference evidence="2" key="1">
    <citation type="submission" date="2020-11" db="EMBL/GenBank/DDBJ databases">
        <authorList>
            <consortium name="DOE Joint Genome Institute"/>
            <person name="Ahrendt S."/>
            <person name="Riley R."/>
            <person name="Andreopoulos W."/>
            <person name="Labutti K."/>
            <person name="Pangilinan J."/>
            <person name="Ruiz-Duenas F.J."/>
            <person name="Barrasa J.M."/>
            <person name="Sanchez-Garcia M."/>
            <person name="Camarero S."/>
            <person name="Miyauchi S."/>
            <person name="Serrano A."/>
            <person name="Linde D."/>
            <person name="Babiker R."/>
            <person name="Drula E."/>
            <person name="Ayuso-Fernandez I."/>
            <person name="Pacheco R."/>
            <person name="Padilla G."/>
            <person name="Ferreira P."/>
            <person name="Barriuso J."/>
            <person name="Kellner H."/>
            <person name="Castanera R."/>
            <person name="Alfaro M."/>
            <person name="Ramirez L."/>
            <person name="Pisabarro A.G."/>
            <person name="Kuo A."/>
            <person name="Tritt A."/>
            <person name="Lipzen A."/>
            <person name="He G."/>
            <person name="Yan M."/>
            <person name="Ng V."/>
            <person name="Cullen D."/>
            <person name="Martin F."/>
            <person name="Rosso M.-N."/>
            <person name="Henrissat B."/>
            <person name="Hibbett D."/>
            <person name="Martinez A.T."/>
            <person name="Grigoriev I.V."/>
        </authorList>
    </citation>
    <scope>NUCLEOTIDE SEQUENCE</scope>
    <source>
        <strain evidence="2">CIRM-BRFM 674</strain>
    </source>
</reference>
<feature type="compositionally biased region" description="Basic and acidic residues" evidence="1">
    <location>
        <begin position="37"/>
        <end position="59"/>
    </location>
</feature>
<evidence type="ECO:0000256" key="1">
    <source>
        <dbReference type="SAM" id="MobiDB-lite"/>
    </source>
</evidence>
<protein>
    <submittedName>
        <fullName evidence="2">Uncharacterized protein</fullName>
    </submittedName>
</protein>
<feature type="compositionally biased region" description="Basic residues" evidence="1">
    <location>
        <begin position="14"/>
        <end position="24"/>
    </location>
</feature>
<evidence type="ECO:0000313" key="3">
    <source>
        <dbReference type="Proteomes" id="UP000807469"/>
    </source>
</evidence>
<accession>A0A9P5YXB2</accession>
<gene>
    <name evidence="2" type="ORF">BDN70DRAFT_128353</name>
</gene>
<organism evidence="2 3">
    <name type="scientific">Pholiota conissans</name>
    <dbReference type="NCBI Taxonomy" id="109636"/>
    <lineage>
        <taxon>Eukaryota</taxon>
        <taxon>Fungi</taxon>
        <taxon>Dikarya</taxon>
        <taxon>Basidiomycota</taxon>
        <taxon>Agaricomycotina</taxon>
        <taxon>Agaricomycetes</taxon>
        <taxon>Agaricomycetidae</taxon>
        <taxon>Agaricales</taxon>
        <taxon>Agaricineae</taxon>
        <taxon>Strophariaceae</taxon>
        <taxon>Pholiota</taxon>
    </lineage>
</organism>
<dbReference type="EMBL" id="MU155269">
    <property type="protein sequence ID" value="KAF9477184.1"/>
    <property type="molecule type" value="Genomic_DNA"/>
</dbReference>
<proteinExistence type="predicted"/>
<keyword evidence="3" id="KW-1185">Reference proteome</keyword>
<feature type="compositionally biased region" description="Basic and acidic residues" evidence="1">
    <location>
        <begin position="80"/>
        <end position="98"/>
    </location>
</feature>
<name>A0A9P5YXB2_9AGAR</name>
<sequence length="98" mass="11345">MSFIPELQIPREPSRHRISHHHRIPTSLTSHRNAARRTKEGEKGKRERGSEMKEGESSERALPARYAIRNLHELVSPQPHQKDGEPHYERELPEAGRG</sequence>
<dbReference type="AlphaFoldDB" id="A0A9P5YXB2"/>
<comment type="caution">
    <text evidence="2">The sequence shown here is derived from an EMBL/GenBank/DDBJ whole genome shotgun (WGS) entry which is preliminary data.</text>
</comment>
<dbReference type="Proteomes" id="UP000807469">
    <property type="component" value="Unassembled WGS sequence"/>
</dbReference>
<feature type="region of interest" description="Disordered" evidence="1">
    <location>
        <begin position="1"/>
        <end position="98"/>
    </location>
</feature>
<evidence type="ECO:0000313" key="2">
    <source>
        <dbReference type="EMBL" id="KAF9477184.1"/>
    </source>
</evidence>